<evidence type="ECO:0000256" key="1">
    <source>
        <dbReference type="SAM" id="MobiDB-lite"/>
    </source>
</evidence>
<evidence type="ECO:0000313" key="3">
    <source>
        <dbReference type="Proteomes" id="UP001344658"/>
    </source>
</evidence>
<dbReference type="RefSeq" id="WP_330800507.1">
    <property type="nucleotide sequence ID" value="NZ_JAZEWV010000053.1"/>
</dbReference>
<dbReference type="Proteomes" id="UP001344658">
    <property type="component" value="Unassembled WGS sequence"/>
</dbReference>
<feature type="region of interest" description="Disordered" evidence="1">
    <location>
        <begin position="1"/>
        <end position="26"/>
    </location>
</feature>
<proteinExistence type="predicted"/>
<name>A0ABU7PLQ4_9ACTN</name>
<comment type="caution">
    <text evidence="2">The sequence shown here is derived from an EMBL/GenBank/DDBJ whole genome shotgun (WGS) entry which is preliminary data.</text>
</comment>
<sequence>MTMVKPEASTATPDEDQRPHSATPQPITRVVVDERTLAPGADILHEQDGDTVRIVFDPEQTTRAVVRALASVIYGRSILAFFESAPAVRVRSLRLDGDTPAALRDTATVLDLAIDFSHSPEEITEALRALFQEAIETRRWTRRQPPASSENGEAATAMHTPVPADATPEQAASMAEIDRIINESGDPAAAARQFLDLIEQEKAETAAYVPPTDCADAEAITCADERGAIIKAYLHTPMWGGAPEGPTRLSVYTEPYSEGELDAAGATNLIVDLEEFLPRLRAMRDVLAAQDGQ</sequence>
<accession>A0ABU7PLQ4</accession>
<protein>
    <submittedName>
        <fullName evidence="2">Uncharacterized protein</fullName>
    </submittedName>
</protein>
<evidence type="ECO:0000313" key="2">
    <source>
        <dbReference type="EMBL" id="MEE4546749.1"/>
    </source>
</evidence>
<organism evidence="2 3">
    <name type="scientific">Actinacidiphila polyblastidii</name>
    <dbReference type="NCBI Taxonomy" id="3110430"/>
    <lineage>
        <taxon>Bacteria</taxon>
        <taxon>Bacillati</taxon>
        <taxon>Actinomycetota</taxon>
        <taxon>Actinomycetes</taxon>
        <taxon>Kitasatosporales</taxon>
        <taxon>Streptomycetaceae</taxon>
        <taxon>Actinacidiphila</taxon>
    </lineage>
</organism>
<dbReference type="EMBL" id="JAZEWV010000053">
    <property type="protein sequence ID" value="MEE4546749.1"/>
    <property type="molecule type" value="Genomic_DNA"/>
</dbReference>
<keyword evidence="3" id="KW-1185">Reference proteome</keyword>
<gene>
    <name evidence="2" type="ORF">V2S66_32895</name>
</gene>
<reference evidence="2 3" key="1">
    <citation type="submission" date="2023-12" db="EMBL/GenBank/DDBJ databases">
        <title>Streptomyces sp. V4-01.</title>
        <authorList>
            <person name="Somphong A."/>
            <person name="Phongsopitanun W."/>
        </authorList>
    </citation>
    <scope>NUCLEOTIDE SEQUENCE [LARGE SCALE GENOMIC DNA]</scope>
    <source>
        <strain evidence="2 3">V4-01</strain>
    </source>
</reference>